<evidence type="ECO:0000313" key="2">
    <source>
        <dbReference type="EnsemblMetazoa" id="SCAU002472-PA"/>
    </source>
</evidence>
<keyword evidence="3" id="KW-1185">Reference proteome</keyword>
<feature type="compositionally biased region" description="Polar residues" evidence="1">
    <location>
        <begin position="81"/>
        <end position="92"/>
    </location>
</feature>
<sequence>QLLLLFFVTGYKWFWRRISFGCNSIRFYSIKENAVISSRHPENPVDKWTSNAATATATGSVEDIDLKIHSNLELQKIPQDMMQSHNSKEQNGSTIIQTPTSLTTPPTGGHNGGSGGTSDAEYKGPKV</sequence>
<reference evidence="2" key="1">
    <citation type="submission" date="2020-05" db="UniProtKB">
        <authorList>
            <consortium name="EnsemblMetazoa"/>
        </authorList>
    </citation>
    <scope>IDENTIFICATION</scope>
    <source>
        <strain evidence="2">USDA</strain>
    </source>
</reference>
<name>A0A1I8NVS4_STOCA</name>
<feature type="compositionally biased region" description="Low complexity" evidence="1">
    <location>
        <begin position="93"/>
        <end position="108"/>
    </location>
</feature>
<proteinExistence type="predicted"/>
<organism evidence="2 3">
    <name type="scientific">Stomoxys calcitrans</name>
    <name type="common">Stable fly</name>
    <name type="synonym">Conops calcitrans</name>
    <dbReference type="NCBI Taxonomy" id="35570"/>
    <lineage>
        <taxon>Eukaryota</taxon>
        <taxon>Metazoa</taxon>
        <taxon>Ecdysozoa</taxon>
        <taxon>Arthropoda</taxon>
        <taxon>Hexapoda</taxon>
        <taxon>Insecta</taxon>
        <taxon>Pterygota</taxon>
        <taxon>Neoptera</taxon>
        <taxon>Endopterygota</taxon>
        <taxon>Diptera</taxon>
        <taxon>Brachycera</taxon>
        <taxon>Muscomorpha</taxon>
        <taxon>Muscoidea</taxon>
        <taxon>Muscidae</taxon>
        <taxon>Stomoxys</taxon>
    </lineage>
</organism>
<protein>
    <submittedName>
        <fullName evidence="2">Uncharacterized protein</fullName>
    </submittedName>
</protein>
<evidence type="ECO:0000256" key="1">
    <source>
        <dbReference type="SAM" id="MobiDB-lite"/>
    </source>
</evidence>
<feature type="region of interest" description="Disordered" evidence="1">
    <location>
        <begin position="81"/>
        <end position="127"/>
    </location>
</feature>
<accession>A0A1I8NVS4</accession>
<dbReference type="Proteomes" id="UP000095300">
    <property type="component" value="Unassembled WGS sequence"/>
</dbReference>
<dbReference type="AlphaFoldDB" id="A0A1I8NVS4"/>
<dbReference type="EnsemblMetazoa" id="SCAU002472-RA">
    <property type="protein sequence ID" value="SCAU002472-PA"/>
    <property type="gene ID" value="SCAU002472"/>
</dbReference>
<dbReference type="VEuPathDB" id="VectorBase:SCAU002472"/>
<gene>
    <name evidence="2" type="primary">106094186</name>
</gene>
<evidence type="ECO:0000313" key="3">
    <source>
        <dbReference type="Proteomes" id="UP000095300"/>
    </source>
</evidence>